<dbReference type="AlphaFoldDB" id="A0A124GMQ6"/>
<sequence length="88" mass="9488">MPKHVLRSCSGCSSFLNQGSSDDDLIPQQQLSCPTDSLKVGGFPTQVGRSLKAAITGTECWLKWCDSGSTEPYSSWSVMVGPRYGDRG</sequence>
<protein>
    <submittedName>
        <fullName evidence="1">Uncharacterized protein</fullName>
    </submittedName>
</protein>
<geneLocation type="mitochondrion" evidence="1"/>
<accession>A0A124GMQ6</accession>
<dbReference type="EMBL" id="LKAM01000011">
    <property type="protein sequence ID" value="KUM46446.1"/>
    <property type="molecule type" value="Genomic_DNA"/>
</dbReference>
<reference evidence="1" key="1">
    <citation type="journal article" date="2015" name="Genome Biol. Evol.">
        <title>Organellar Genomes of White Spruce (Picea glauca): Assembly and Annotation.</title>
        <authorList>
            <person name="Jackman S.D."/>
            <person name="Warren R.L."/>
            <person name="Gibb E.A."/>
            <person name="Vandervalk B.P."/>
            <person name="Mohamadi H."/>
            <person name="Chu J."/>
            <person name="Raymond A."/>
            <person name="Pleasance S."/>
            <person name="Coope R."/>
            <person name="Wildung M.R."/>
            <person name="Ritland C.E."/>
            <person name="Bousquet J."/>
            <person name="Jones S.J."/>
            <person name="Bohlmann J."/>
            <person name="Birol I."/>
        </authorList>
    </citation>
    <scope>NUCLEOTIDE SEQUENCE [LARGE SCALE GENOMIC DNA]</scope>
    <source>
        <tissue evidence="1">Flushing bud</tissue>
    </source>
</reference>
<gene>
    <name evidence="1" type="ORF">ABT39_MTgene1547</name>
</gene>
<proteinExistence type="predicted"/>
<comment type="caution">
    <text evidence="1">The sequence shown here is derived from an EMBL/GenBank/DDBJ whole genome shotgun (WGS) entry which is preliminary data.</text>
</comment>
<name>A0A124GMQ6_PICGL</name>
<evidence type="ECO:0000313" key="1">
    <source>
        <dbReference type="EMBL" id="KUM46446.1"/>
    </source>
</evidence>
<keyword evidence="1" id="KW-0496">Mitochondrion</keyword>
<organism evidence="1">
    <name type="scientific">Picea glauca</name>
    <name type="common">White spruce</name>
    <name type="synonym">Pinus glauca</name>
    <dbReference type="NCBI Taxonomy" id="3330"/>
    <lineage>
        <taxon>Eukaryota</taxon>
        <taxon>Viridiplantae</taxon>
        <taxon>Streptophyta</taxon>
        <taxon>Embryophyta</taxon>
        <taxon>Tracheophyta</taxon>
        <taxon>Spermatophyta</taxon>
        <taxon>Pinopsida</taxon>
        <taxon>Pinidae</taxon>
        <taxon>Conifers I</taxon>
        <taxon>Pinales</taxon>
        <taxon>Pinaceae</taxon>
        <taxon>Picea</taxon>
    </lineage>
</organism>